<evidence type="ECO:0000256" key="1">
    <source>
        <dbReference type="SAM" id="MobiDB-lite"/>
    </source>
</evidence>
<organism evidence="2 3">
    <name type="scientific">Toxocara canis</name>
    <name type="common">Canine roundworm</name>
    <dbReference type="NCBI Taxonomy" id="6265"/>
    <lineage>
        <taxon>Eukaryota</taxon>
        <taxon>Metazoa</taxon>
        <taxon>Ecdysozoa</taxon>
        <taxon>Nematoda</taxon>
        <taxon>Chromadorea</taxon>
        <taxon>Rhabditida</taxon>
        <taxon>Spirurina</taxon>
        <taxon>Ascaridomorpha</taxon>
        <taxon>Ascaridoidea</taxon>
        <taxon>Toxocaridae</taxon>
        <taxon>Toxocara</taxon>
    </lineage>
</organism>
<proteinExistence type="predicted"/>
<name>A0A0B2UTN5_TOXCA</name>
<comment type="caution">
    <text evidence="2">The sequence shown here is derived from an EMBL/GenBank/DDBJ whole genome shotgun (WGS) entry which is preliminary data.</text>
</comment>
<dbReference type="EMBL" id="JPKZ01003222">
    <property type="protein sequence ID" value="KHN72733.1"/>
    <property type="molecule type" value="Genomic_DNA"/>
</dbReference>
<dbReference type="OrthoDB" id="5869247at2759"/>
<dbReference type="AlphaFoldDB" id="A0A0B2UTN5"/>
<evidence type="ECO:0000313" key="2">
    <source>
        <dbReference type="EMBL" id="KHN72733.1"/>
    </source>
</evidence>
<reference evidence="2 3" key="1">
    <citation type="submission" date="2014-11" db="EMBL/GenBank/DDBJ databases">
        <title>Genetic blueprint of the zoonotic pathogen Toxocara canis.</title>
        <authorList>
            <person name="Zhu X.-Q."/>
            <person name="Korhonen P.K."/>
            <person name="Cai H."/>
            <person name="Young N.D."/>
            <person name="Nejsum P."/>
            <person name="von Samson-Himmelstjerna G."/>
            <person name="Boag P.R."/>
            <person name="Tan P."/>
            <person name="Li Q."/>
            <person name="Min J."/>
            <person name="Yang Y."/>
            <person name="Wang X."/>
            <person name="Fang X."/>
            <person name="Hall R.S."/>
            <person name="Hofmann A."/>
            <person name="Sternberg P.W."/>
            <person name="Jex A.R."/>
            <person name="Gasser R.B."/>
        </authorList>
    </citation>
    <scope>NUCLEOTIDE SEQUENCE [LARGE SCALE GENOMIC DNA]</scope>
    <source>
        <strain evidence="2">PN_DK_2014</strain>
    </source>
</reference>
<gene>
    <name evidence="2" type="ORF">Tcan_07523</name>
</gene>
<protein>
    <submittedName>
        <fullName evidence="2">Uncharacterized protein</fullName>
    </submittedName>
</protein>
<sequence length="321" mass="37135">MLSEAFGDFTFDDDELVSERKDERERDELIGPTEYEAVKHFSKWFLDTKMASQHKDVRELASFKAALAYHEKDFDSALQCYKEMLKAGDHKNSYRYAVIDSIIRSALKSCSADMHAIVSLLHDEIFPLITTYGEQLQYWALSLEVYKKIGGFSWKYLQNAILLCASVDLAEHWMMLADTDFDDIQNGVKRFRLGCLCRALCLLEFRALNSRGIVRDISKKKTVDLRQQLHTEYGAEKVNAAKLKMCVRGVKTEMDVSPISFAAPHDCKMKGMLKEYQEQKNIISQFLNTFKWLFEEYYRPDTENSLRNRPGPRRVSVVTPA</sequence>
<evidence type="ECO:0000313" key="3">
    <source>
        <dbReference type="Proteomes" id="UP000031036"/>
    </source>
</evidence>
<dbReference type="Proteomes" id="UP000031036">
    <property type="component" value="Unassembled WGS sequence"/>
</dbReference>
<dbReference type="STRING" id="6265.A0A0B2UTN5"/>
<dbReference type="OMA" id="FWISISK"/>
<feature type="region of interest" description="Disordered" evidence="1">
    <location>
        <begin position="302"/>
        <end position="321"/>
    </location>
</feature>
<keyword evidence="3" id="KW-1185">Reference proteome</keyword>
<accession>A0A0B2UTN5</accession>